<name>A0A327NKJ0_9BACT</name>
<dbReference type="EMBL" id="QLII01000002">
    <property type="protein sequence ID" value="RAI73179.1"/>
    <property type="molecule type" value="Genomic_DNA"/>
</dbReference>
<proteinExistence type="predicted"/>
<dbReference type="InterPro" id="IPR046164">
    <property type="entry name" value="DUF6166"/>
</dbReference>
<gene>
    <name evidence="1" type="ORF">HMF3257_37225</name>
    <name evidence="2" type="ORF">HMF3257_37995</name>
</gene>
<evidence type="ECO:0000313" key="2">
    <source>
        <dbReference type="EMBL" id="RAI73179.1"/>
    </source>
</evidence>
<sequence>MKKEAPVFYLEKTTFVINGVITNGGNQRLFVDGVEILPGESQKLVNHSPDGFSWGYSGSGPAQSALAICLQIFKNQHVAEVLYQSFKETFVSHWQPAGAPFQKEIDITDFLIDRRDRLQVALEREKNDQEWMESEVEEISLSMLRESVEEKSRGIALQPIRVEQVQSLRFWQVGDLVTITHPSEEGVNALVYEVYDRPDNSYGISLIAEDGRNLGGWEPETWKFLELNQATDLAYSFDNVGKLNHDYQKGLFTPYFGRF</sequence>
<comment type="caution">
    <text evidence="1">The sequence shown here is derived from an EMBL/GenBank/DDBJ whole genome shotgun (WGS) entry which is preliminary data.</text>
</comment>
<evidence type="ECO:0000313" key="1">
    <source>
        <dbReference type="EMBL" id="RAI73048.1"/>
    </source>
</evidence>
<accession>A0A327NKJ0</accession>
<evidence type="ECO:0000313" key="3">
    <source>
        <dbReference type="Proteomes" id="UP000249016"/>
    </source>
</evidence>
<dbReference type="Proteomes" id="UP000249016">
    <property type="component" value="Unassembled WGS sequence"/>
</dbReference>
<keyword evidence="3" id="KW-1185">Reference proteome</keyword>
<dbReference type="RefSeq" id="WP_111350796.1">
    <property type="nucleotide sequence ID" value="NZ_QLII01000002.1"/>
</dbReference>
<dbReference type="AlphaFoldDB" id="A0A327NKJ0"/>
<protein>
    <submittedName>
        <fullName evidence="1">Uncharacterized protein</fullName>
    </submittedName>
</protein>
<reference evidence="1 3" key="1">
    <citation type="submission" date="2018-06" db="EMBL/GenBank/DDBJ databases">
        <title>Spirosoma sp. HMF3257 Genome sequencing and assembly.</title>
        <authorList>
            <person name="Kang H."/>
            <person name="Cha I."/>
            <person name="Kim H."/>
            <person name="Kang J."/>
            <person name="Joh K."/>
        </authorList>
    </citation>
    <scope>NUCLEOTIDE SEQUENCE [LARGE SCALE GENOMIC DNA]</scope>
    <source>
        <strain evidence="1 3">HMF3257</strain>
    </source>
</reference>
<dbReference type="OrthoDB" id="961276at2"/>
<organism evidence="1 3">
    <name type="scientific">Spirosoma telluris</name>
    <dbReference type="NCBI Taxonomy" id="2183553"/>
    <lineage>
        <taxon>Bacteria</taxon>
        <taxon>Pseudomonadati</taxon>
        <taxon>Bacteroidota</taxon>
        <taxon>Cytophagia</taxon>
        <taxon>Cytophagales</taxon>
        <taxon>Cytophagaceae</taxon>
        <taxon>Spirosoma</taxon>
    </lineage>
</organism>
<dbReference type="EMBL" id="QLII01000002">
    <property type="protein sequence ID" value="RAI73048.1"/>
    <property type="molecule type" value="Genomic_DNA"/>
</dbReference>
<dbReference type="Pfam" id="PF19663">
    <property type="entry name" value="DUF6166"/>
    <property type="match status" value="1"/>
</dbReference>